<dbReference type="InterPro" id="IPR036869">
    <property type="entry name" value="J_dom_sf"/>
</dbReference>
<evidence type="ECO:0000256" key="1">
    <source>
        <dbReference type="ARBA" id="ARBA00023186"/>
    </source>
</evidence>
<dbReference type="OrthoDB" id="8994574at2"/>
<reference evidence="3" key="1">
    <citation type="submission" date="2015-09" db="EMBL/GenBank/DDBJ databases">
        <title>Draft Genome Sequences of Two Novel Amoeba-resistant Intranuclear Bacteria, Candidatus Berkiella cookevillensis and Candidatus Berkiella aquae.</title>
        <authorList>
            <person name="Mehari Y.T."/>
            <person name="Arivett B.A."/>
            <person name="Farone A.L."/>
            <person name="Gunderson J.H."/>
            <person name="Farone M.B."/>
        </authorList>
    </citation>
    <scope>NUCLEOTIDE SEQUENCE [LARGE SCALE GENOMIC DNA]</scope>
    <source>
        <strain evidence="3">HT99</strain>
    </source>
</reference>
<dbReference type="Pfam" id="PF00226">
    <property type="entry name" value="DnaJ"/>
    <property type="match status" value="1"/>
</dbReference>
<accession>A0A0Q9YTL9</accession>
<name>A0A0Q9YTL9_9GAMM</name>
<gene>
    <name evidence="3" type="primary">dnaJ_3</name>
    <name evidence="4" type="ORF">HT99x_000160</name>
    <name evidence="3" type="ORF">HT99x_02769</name>
</gene>
<reference evidence="4" key="2">
    <citation type="journal article" date="2016" name="Genome Announc.">
        <title>Draft Genome Sequences of Two Novel Amoeba-Resistant Intranuclear Bacteria, 'Candidatus Berkiella cookevillensis' and 'Candidatus Berkiella aquae'.</title>
        <authorList>
            <person name="Mehari Y.T."/>
            <person name="Arivett B.A."/>
            <person name="Farone A.L."/>
            <person name="Gunderson J.H."/>
            <person name="Farone M.B."/>
        </authorList>
    </citation>
    <scope>NUCLEOTIDE SEQUENCE</scope>
    <source>
        <strain evidence="4">HT99</strain>
    </source>
</reference>
<comment type="caution">
    <text evidence="3">The sequence shown here is derived from an EMBL/GenBank/DDBJ whole genome shotgun (WGS) entry which is preliminary data.</text>
</comment>
<dbReference type="AlphaFoldDB" id="A0A0Q9YTL9"/>
<dbReference type="Proteomes" id="UP000051497">
    <property type="component" value="Unassembled WGS sequence"/>
</dbReference>
<evidence type="ECO:0000259" key="2">
    <source>
        <dbReference type="PROSITE" id="PS50076"/>
    </source>
</evidence>
<evidence type="ECO:0000313" key="3">
    <source>
        <dbReference type="EMBL" id="KRG19395.1"/>
    </source>
</evidence>
<dbReference type="PROSITE" id="PS50076">
    <property type="entry name" value="DNAJ_2"/>
    <property type="match status" value="1"/>
</dbReference>
<dbReference type="EMBL" id="LKAJ01000016">
    <property type="protein sequence ID" value="KRG19395.1"/>
    <property type="molecule type" value="Genomic_DNA"/>
</dbReference>
<dbReference type="STRING" id="295108.HT99x_02769"/>
<feature type="domain" description="J" evidence="2">
    <location>
        <begin position="13"/>
        <end position="75"/>
    </location>
</feature>
<proteinExistence type="predicted"/>
<dbReference type="InterPro" id="IPR001623">
    <property type="entry name" value="DnaJ_domain"/>
</dbReference>
<dbReference type="EMBL" id="LKAJ02000001">
    <property type="protein sequence ID" value="MCS5709830.1"/>
    <property type="molecule type" value="Genomic_DNA"/>
</dbReference>
<dbReference type="Gene3D" id="1.10.287.110">
    <property type="entry name" value="DnaJ domain"/>
    <property type="match status" value="1"/>
</dbReference>
<dbReference type="SUPFAM" id="SSF46565">
    <property type="entry name" value="Chaperone J-domain"/>
    <property type="match status" value="1"/>
</dbReference>
<organism evidence="3">
    <name type="scientific">Candidatus Berkiella aquae</name>
    <dbReference type="NCBI Taxonomy" id="295108"/>
    <lineage>
        <taxon>Bacteria</taxon>
        <taxon>Pseudomonadati</taxon>
        <taxon>Pseudomonadota</taxon>
        <taxon>Gammaproteobacteria</taxon>
        <taxon>Candidatus Berkiellales</taxon>
        <taxon>Candidatus Berkiellaceae</taxon>
        <taxon>Candidatus Berkiella</taxon>
    </lineage>
</organism>
<evidence type="ECO:0000313" key="5">
    <source>
        <dbReference type="Proteomes" id="UP000051497"/>
    </source>
</evidence>
<protein>
    <submittedName>
        <fullName evidence="3">Chaperone protein DnaJ</fullName>
    </submittedName>
    <submittedName>
        <fullName evidence="4">DnaJ domain-containing protein</fullName>
    </submittedName>
</protein>
<dbReference type="CDD" id="cd06257">
    <property type="entry name" value="DnaJ"/>
    <property type="match status" value="1"/>
</dbReference>
<evidence type="ECO:0000313" key="4">
    <source>
        <dbReference type="EMBL" id="MCS5709830.1"/>
    </source>
</evidence>
<dbReference type="RefSeq" id="WP_075067371.1">
    <property type="nucleotide sequence ID" value="NZ_LKAJ02000001.1"/>
</dbReference>
<sequence>MNQPEVDLNEVTKMYQILGLPLDATKEDMRRARNKLIAKFHPDKHRFDLHYEESMLNERMQSIQAAFLYIMEHYSAIQETLHFLPHHTLTNRIPVAVRSYWVYTSIERISNSDKEA</sequence>
<reference evidence="4" key="3">
    <citation type="submission" date="2021-06" db="EMBL/GenBank/DDBJ databases">
        <title>Genomic Description and Analysis of Intracellular Bacteria, Candidatus Berkiella cookevillensis and Candidatus Berkiella aquae.</title>
        <authorList>
            <person name="Kidane D.T."/>
            <person name="Mehari Y.T."/>
            <person name="Rice F.C."/>
            <person name="Arivett B.A."/>
            <person name="Farone A.L."/>
            <person name="Berk S.G."/>
            <person name="Farone M.B."/>
        </authorList>
    </citation>
    <scope>NUCLEOTIDE SEQUENCE</scope>
    <source>
        <strain evidence="4">HT99</strain>
    </source>
</reference>
<keyword evidence="5" id="KW-1185">Reference proteome</keyword>
<keyword evidence="1" id="KW-0143">Chaperone</keyword>